<dbReference type="AlphaFoldDB" id="A0A9P4PIJ6"/>
<sequence>MSPLEIHVAGVGINYHPAERSILTLHVQTKSFPTVQEAESSVASIINSLCDAIAPYCPQNTTTGSTKLEDNAAISHYSLKSFETSQGRDRVQDSSYNSTLSFSKSSSYQHTFSASADLIIEFRDFALLARLATTIGSMENVKIKCLEWVLTPSTRATVEAKARKDAARHAIRKARDYAEGFGGLSEEEAVSKVRAVLVKENVQYTTYTKAKIHLGKAKSGSIQKSEWDYEPQDVGVEVKVHARFTVDNE</sequence>
<gene>
    <name evidence="1" type="ORF">P171DRAFT_432771</name>
</gene>
<evidence type="ECO:0000313" key="2">
    <source>
        <dbReference type="Proteomes" id="UP000799764"/>
    </source>
</evidence>
<organism evidence="1 2">
    <name type="scientific">Karstenula rhodostoma CBS 690.94</name>
    <dbReference type="NCBI Taxonomy" id="1392251"/>
    <lineage>
        <taxon>Eukaryota</taxon>
        <taxon>Fungi</taxon>
        <taxon>Dikarya</taxon>
        <taxon>Ascomycota</taxon>
        <taxon>Pezizomycotina</taxon>
        <taxon>Dothideomycetes</taxon>
        <taxon>Pleosporomycetidae</taxon>
        <taxon>Pleosporales</taxon>
        <taxon>Massarineae</taxon>
        <taxon>Didymosphaeriaceae</taxon>
        <taxon>Karstenula</taxon>
    </lineage>
</organism>
<dbReference type="Proteomes" id="UP000799764">
    <property type="component" value="Unassembled WGS sequence"/>
</dbReference>
<comment type="caution">
    <text evidence="1">The sequence shown here is derived from an EMBL/GenBank/DDBJ whole genome shotgun (WGS) entry which is preliminary data.</text>
</comment>
<evidence type="ECO:0000313" key="1">
    <source>
        <dbReference type="EMBL" id="KAF2443531.1"/>
    </source>
</evidence>
<protein>
    <recommendedName>
        <fullName evidence="3">SIMPL domain-containing protein</fullName>
    </recommendedName>
</protein>
<dbReference type="OrthoDB" id="3335918at2759"/>
<proteinExistence type="predicted"/>
<dbReference type="Gene3D" id="3.30.110.170">
    <property type="entry name" value="Protein of unknown function (DUF541), domain 1"/>
    <property type="match status" value="1"/>
</dbReference>
<keyword evidence="2" id="KW-1185">Reference proteome</keyword>
<dbReference type="Gene3D" id="3.30.70.2970">
    <property type="entry name" value="Protein of unknown function (DUF541), domain 2"/>
    <property type="match status" value="1"/>
</dbReference>
<dbReference type="Pfam" id="PF04402">
    <property type="entry name" value="SIMPL"/>
    <property type="match status" value="1"/>
</dbReference>
<name>A0A9P4PIJ6_9PLEO</name>
<reference evidence="1" key="1">
    <citation type="journal article" date="2020" name="Stud. Mycol.">
        <title>101 Dothideomycetes genomes: a test case for predicting lifestyles and emergence of pathogens.</title>
        <authorList>
            <person name="Haridas S."/>
            <person name="Albert R."/>
            <person name="Binder M."/>
            <person name="Bloem J."/>
            <person name="Labutti K."/>
            <person name="Salamov A."/>
            <person name="Andreopoulos B."/>
            <person name="Baker S."/>
            <person name="Barry K."/>
            <person name="Bills G."/>
            <person name="Bluhm B."/>
            <person name="Cannon C."/>
            <person name="Castanera R."/>
            <person name="Culley D."/>
            <person name="Daum C."/>
            <person name="Ezra D."/>
            <person name="Gonzalez J."/>
            <person name="Henrissat B."/>
            <person name="Kuo A."/>
            <person name="Liang C."/>
            <person name="Lipzen A."/>
            <person name="Lutzoni F."/>
            <person name="Magnuson J."/>
            <person name="Mondo S."/>
            <person name="Nolan M."/>
            <person name="Ohm R."/>
            <person name="Pangilinan J."/>
            <person name="Park H.-J."/>
            <person name="Ramirez L."/>
            <person name="Alfaro M."/>
            <person name="Sun H."/>
            <person name="Tritt A."/>
            <person name="Yoshinaga Y."/>
            <person name="Zwiers L.-H."/>
            <person name="Turgeon B."/>
            <person name="Goodwin S."/>
            <person name="Spatafora J."/>
            <person name="Crous P."/>
            <person name="Grigoriev I."/>
        </authorList>
    </citation>
    <scope>NUCLEOTIDE SEQUENCE</scope>
    <source>
        <strain evidence="1">CBS 690.94</strain>
    </source>
</reference>
<dbReference type="InterPro" id="IPR007497">
    <property type="entry name" value="SIMPL/DUF541"/>
</dbReference>
<evidence type="ECO:0008006" key="3">
    <source>
        <dbReference type="Google" id="ProtNLM"/>
    </source>
</evidence>
<accession>A0A9P4PIJ6</accession>
<dbReference type="EMBL" id="MU001502">
    <property type="protein sequence ID" value="KAF2443531.1"/>
    <property type="molecule type" value="Genomic_DNA"/>
</dbReference>